<dbReference type="EMBL" id="CP144748">
    <property type="protein sequence ID" value="WVZ72717.1"/>
    <property type="molecule type" value="Genomic_DNA"/>
</dbReference>
<evidence type="ECO:0000313" key="2">
    <source>
        <dbReference type="EMBL" id="WVZ72717.1"/>
    </source>
</evidence>
<evidence type="ECO:0000256" key="1">
    <source>
        <dbReference type="SAM" id="MobiDB-lite"/>
    </source>
</evidence>
<name>A0AAQ3WSN6_PASNO</name>
<dbReference type="Proteomes" id="UP001341281">
    <property type="component" value="Chromosome 04"/>
</dbReference>
<evidence type="ECO:0000313" key="3">
    <source>
        <dbReference type="Proteomes" id="UP001341281"/>
    </source>
</evidence>
<sequence length="163" mass="17663">MLARRLMCPTRPHVFLPASFRPSPSRSVCPGHRRLLLPPSRQIRSCPASSWPGAAGFAPCPSDGMHNPGGAAGELRVASWRPPRLDHDQIRGARNPDWPRPPASSSSWRSDRPWPPPSAPTGSDLLPAPRGHRRRVTLTDSAATSLERAGIRSAATKPSRVPT</sequence>
<accession>A0AAQ3WSN6</accession>
<dbReference type="AlphaFoldDB" id="A0AAQ3WSN6"/>
<reference evidence="2 3" key="1">
    <citation type="submission" date="2024-02" db="EMBL/GenBank/DDBJ databases">
        <title>High-quality chromosome-scale genome assembly of Pensacola bahiagrass (Paspalum notatum Flugge var. saurae).</title>
        <authorList>
            <person name="Vega J.M."/>
            <person name="Podio M."/>
            <person name="Orjuela J."/>
            <person name="Siena L.A."/>
            <person name="Pessino S.C."/>
            <person name="Combes M.C."/>
            <person name="Mariac C."/>
            <person name="Albertini E."/>
            <person name="Pupilli F."/>
            <person name="Ortiz J.P.A."/>
            <person name="Leblanc O."/>
        </authorList>
    </citation>
    <scope>NUCLEOTIDE SEQUENCE [LARGE SCALE GENOMIC DNA]</scope>
    <source>
        <strain evidence="2">R1</strain>
        <tissue evidence="2">Leaf</tissue>
    </source>
</reference>
<keyword evidence="3" id="KW-1185">Reference proteome</keyword>
<gene>
    <name evidence="2" type="ORF">U9M48_021134</name>
</gene>
<feature type="region of interest" description="Disordered" evidence="1">
    <location>
        <begin position="56"/>
        <end position="163"/>
    </location>
</feature>
<proteinExistence type="predicted"/>
<protein>
    <submittedName>
        <fullName evidence="2">Uncharacterized protein</fullName>
    </submittedName>
</protein>
<organism evidence="2 3">
    <name type="scientific">Paspalum notatum var. saurae</name>
    <dbReference type="NCBI Taxonomy" id="547442"/>
    <lineage>
        <taxon>Eukaryota</taxon>
        <taxon>Viridiplantae</taxon>
        <taxon>Streptophyta</taxon>
        <taxon>Embryophyta</taxon>
        <taxon>Tracheophyta</taxon>
        <taxon>Spermatophyta</taxon>
        <taxon>Magnoliopsida</taxon>
        <taxon>Liliopsida</taxon>
        <taxon>Poales</taxon>
        <taxon>Poaceae</taxon>
        <taxon>PACMAD clade</taxon>
        <taxon>Panicoideae</taxon>
        <taxon>Andropogonodae</taxon>
        <taxon>Paspaleae</taxon>
        <taxon>Paspalinae</taxon>
        <taxon>Paspalum</taxon>
    </lineage>
</organism>